<name>A0ABY7E4F1_MYAAR</name>
<dbReference type="Proteomes" id="UP001164746">
    <property type="component" value="Chromosome 5"/>
</dbReference>
<accession>A0ABY7E4F1</accession>
<dbReference type="EMBL" id="CP111016">
    <property type="protein sequence ID" value="WAR04895.1"/>
    <property type="molecule type" value="Genomic_DNA"/>
</dbReference>
<keyword evidence="2" id="KW-1185">Reference proteome</keyword>
<proteinExistence type="predicted"/>
<protein>
    <submittedName>
        <fullName evidence="1">Uncharacterized protein</fullName>
    </submittedName>
</protein>
<evidence type="ECO:0000313" key="1">
    <source>
        <dbReference type="EMBL" id="WAR04895.1"/>
    </source>
</evidence>
<organism evidence="1 2">
    <name type="scientific">Mya arenaria</name>
    <name type="common">Soft-shell clam</name>
    <dbReference type="NCBI Taxonomy" id="6604"/>
    <lineage>
        <taxon>Eukaryota</taxon>
        <taxon>Metazoa</taxon>
        <taxon>Spiralia</taxon>
        <taxon>Lophotrochozoa</taxon>
        <taxon>Mollusca</taxon>
        <taxon>Bivalvia</taxon>
        <taxon>Autobranchia</taxon>
        <taxon>Heteroconchia</taxon>
        <taxon>Euheterodonta</taxon>
        <taxon>Imparidentia</taxon>
        <taxon>Neoheterodontei</taxon>
        <taxon>Myida</taxon>
        <taxon>Myoidea</taxon>
        <taxon>Myidae</taxon>
        <taxon>Mya</taxon>
    </lineage>
</organism>
<gene>
    <name evidence="1" type="ORF">MAR_020264</name>
</gene>
<sequence length="265" mass="30093">MALPTAIGKVLLNVRIKNGGYVSYQKIDERNFKPSKGRYTINGVEKSYDKELEIDMIAPYHCKETNPTCSSQPLRTSSDFVTRNQLALYWDGWSDDNSGITEYRINLYMIKEAGSNTLKQDHGLTGESITKDSSSRSATLNLEHPGPYAVELTVIDQAGNTQTTRRLFIFDNMSQVSFNTNSSTVVLNTNGNGWITQNTDSIDVVWAYRFQNIRHDNNCWLCRFEPSPTSVPFVLDDTSEVSERTWETIYNIKGENYIPLPFVNI</sequence>
<reference evidence="1" key="1">
    <citation type="submission" date="2022-11" db="EMBL/GenBank/DDBJ databases">
        <title>Centuries of genome instability and evolution in soft-shell clam transmissible cancer (bioRxiv).</title>
        <authorList>
            <person name="Hart S.F.M."/>
            <person name="Yonemitsu M.A."/>
            <person name="Giersch R.M."/>
            <person name="Beal B.F."/>
            <person name="Arriagada G."/>
            <person name="Davis B.W."/>
            <person name="Ostrander E.A."/>
            <person name="Goff S.P."/>
            <person name="Metzger M.J."/>
        </authorList>
    </citation>
    <scope>NUCLEOTIDE SEQUENCE</scope>
    <source>
        <strain evidence="1">MELC-2E11</strain>
        <tissue evidence="1">Siphon/mantle</tissue>
    </source>
</reference>
<evidence type="ECO:0000313" key="2">
    <source>
        <dbReference type="Proteomes" id="UP001164746"/>
    </source>
</evidence>